<dbReference type="AlphaFoldDB" id="A0AAV5WKU5"/>
<protein>
    <recommendedName>
        <fullName evidence="3">C2H2-type domain-containing protein</fullName>
    </recommendedName>
</protein>
<feature type="non-terminal residue" evidence="1">
    <location>
        <position position="1"/>
    </location>
</feature>
<dbReference type="EMBL" id="BTSY01000006">
    <property type="protein sequence ID" value="GMT31253.1"/>
    <property type="molecule type" value="Genomic_DNA"/>
</dbReference>
<organism evidence="1 2">
    <name type="scientific">Pristionchus fissidentatus</name>
    <dbReference type="NCBI Taxonomy" id="1538716"/>
    <lineage>
        <taxon>Eukaryota</taxon>
        <taxon>Metazoa</taxon>
        <taxon>Ecdysozoa</taxon>
        <taxon>Nematoda</taxon>
        <taxon>Chromadorea</taxon>
        <taxon>Rhabditida</taxon>
        <taxon>Rhabditina</taxon>
        <taxon>Diplogasteromorpha</taxon>
        <taxon>Diplogasteroidea</taxon>
        <taxon>Neodiplogasteridae</taxon>
        <taxon>Pristionchus</taxon>
    </lineage>
</organism>
<accession>A0AAV5WKU5</accession>
<reference evidence="1" key="1">
    <citation type="submission" date="2023-10" db="EMBL/GenBank/DDBJ databases">
        <title>Genome assembly of Pristionchus species.</title>
        <authorList>
            <person name="Yoshida K."/>
            <person name="Sommer R.J."/>
        </authorList>
    </citation>
    <scope>NUCLEOTIDE SEQUENCE</scope>
    <source>
        <strain evidence="1">RS5133</strain>
    </source>
</reference>
<evidence type="ECO:0008006" key="3">
    <source>
        <dbReference type="Google" id="ProtNLM"/>
    </source>
</evidence>
<evidence type="ECO:0000313" key="2">
    <source>
        <dbReference type="Proteomes" id="UP001432322"/>
    </source>
</evidence>
<evidence type="ECO:0000313" key="1">
    <source>
        <dbReference type="EMBL" id="GMT31253.1"/>
    </source>
</evidence>
<gene>
    <name evidence="1" type="ORF">PFISCL1PPCAC_22550</name>
</gene>
<comment type="caution">
    <text evidence="1">The sequence shown here is derived from an EMBL/GenBank/DDBJ whole genome shotgun (WGS) entry which is preliminary data.</text>
</comment>
<keyword evidence="2" id="KW-1185">Reference proteome</keyword>
<dbReference type="Proteomes" id="UP001432322">
    <property type="component" value="Unassembled WGS sequence"/>
</dbReference>
<sequence>PKCPLCETSPSTVTGYISHLAQMHATNLAEQGIHLRCSCGRKFLSMQNSSREHTANCGGRDFTAEKAEKRVPTTPECVLCEFRPATLSGYVCHL</sequence>
<proteinExistence type="predicted"/>
<name>A0AAV5WKU5_9BILA</name>
<feature type="non-terminal residue" evidence="1">
    <location>
        <position position="94"/>
    </location>
</feature>